<dbReference type="GO" id="GO:0016020">
    <property type="term" value="C:membrane"/>
    <property type="evidence" value="ECO:0007669"/>
    <property type="project" value="TreeGrafter"/>
</dbReference>
<dbReference type="Pfam" id="PF08718">
    <property type="entry name" value="GLTP"/>
    <property type="match status" value="1"/>
</dbReference>
<dbReference type="GO" id="GO:1902388">
    <property type="term" value="F:ceramide 1-phosphate transfer activity"/>
    <property type="evidence" value="ECO:0007669"/>
    <property type="project" value="TreeGrafter"/>
</dbReference>
<dbReference type="Gene3D" id="1.10.3520.10">
    <property type="entry name" value="Glycolipid transfer protein"/>
    <property type="match status" value="1"/>
</dbReference>
<reference evidence="3 4" key="1">
    <citation type="submission" date="2016-09" db="EMBL/GenBank/DDBJ databases">
        <title>Extensive genetic diversity and differential bi-allelic expression allows diatom success in the polar Southern Ocean.</title>
        <authorList>
            <consortium name="DOE Joint Genome Institute"/>
            <person name="Mock T."/>
            <person name="Otillar R.P."/>
            <person name="Strauss J."/>
            <person name="Dupont C."/>
            <person name="Frickenhaus S."/>
            <person name="Maumus F."/>
            <person name="Mcmullan M."/>
            <person name="Sanges R."/>
            <person name="Schmutz J."/>
            <person name="Toseland A."/>
            <person name="Valas R."/>
            <person name="Veluchamy A."/>
            <person name="Ward B.J."/>
            <person name="Allen A."/>
            <person name="Barry K."/>
            <person name="Falciatore A."/>
            <person name="Ferrante M."/>
            <person name="Fortunato A.E."/>
            <person name="Gloeckner G."/>
            <person name="Gruber A."/>
            <person name="Hipkin R."/>
            <person name="Janech M."/>
            <person name="Kroth P."/>
            <person name="Leese F."/>
            <person name="Lindquist E."/>
            <person name="Lyon B.R."/>
            <person name="Martin J."/>
            <person name="Mayer C."/>
            <person name="Parker M."/>
            <person name="Quesneville H."/>
            <person name="Raymond J."/>
            <person name="Uhlig C."/>
            <person name="Valentin K.U."/>
            <person name="Worden A.Z."/>
            <person name="Armbrust E.V."/>
            <person name="Bowler C."/>
            <person name="Green B."/>
            <person name="Moulton V."/>
            <person name="Van Oosterhout C."/>
            <person name="Grigoriev I."/>
        </authorList>
    </citation>
    <scope>NUCLEOTIDE SEQUENCE [LARGE SCALE GENOMIC DNA]</scope>
    <source>
        <strain evidence="3 4">CCMP1102</strain>
    </source>
</reference>
<gene>
    <name evidence="3" type="ORF">FRACYDRAFT_259848</name>
</gene>
<keyword evidence="4" id="KW-1185">Reference proteome</keyword>
<evidence type="ECO:0000256" key="1">
    <source>
        <dbReference type="SAM" id="MobiDB-lite"/>
    </source>
</evidence>
<dbReference type="OrthoDB" id="46526at2759"/>
<dbReference type="GO" id="GO:0005829">
    <property type="term" value="C:cytosol"/>
    <property type="evidence" value="ECO:0007669"/>
    <property type="project" value="TreeGrafter"/>
</dbReference>
<feature type="region of interest" description="Disordered" evidence="1">
    <location>
        <begin position="1"/>
        <end position="23"/>
    </location>
</feature>
<dbReference type="InterPro" id="IPR014830">
    <property type="entry name" value="Glycolipid_transfer_prot_dom"/>
</dbReference>
<dbReference type="GO" id="GO:1902387">
    <property type="term" value="F:ceramide 1-phosphate binding"/>
    <property type="evidence" value="ECO:0007669"/>
    <property type="project" value="TreeGrafter"/>
</dbReference>
<evidence type="ECO:0000259" key="2">
    <source>
        <dbReference type="Pfam" id="PF08718"/>
    </source>
</evidence>
<proteinExistence type="predicted"/>
<dbReference type="SUPFAM" id="SSF110004">
    <property type="entry name" value="Glycolipid transfer protein, GLTP"/>
    <property type="match status" value="1"/>
</dbReference>
<feature type="compositionally biased region" description="Low complexity" evidence="1">
    <location>
        <begin position="9"/>
        <end position="23"/>
    </location>
</feature>
<accession>A0A1E7FSV6</accession>
<evidence type="ECO:0000313" key="3">
    <source>
        <dbReference type="EMBL" id="OEU21260.1"/>
    </source>
</evidence>
<dbReference type="Proteomes" id="UP000095751">
    <property type="component" value="Unassembled WGS sequence"/>
</dbReference>
<dbReference type="AlphaFoldDB" id="A0A1E7FSV6"/>
<feature type="region of interest" description="Disordered" evidence="1">
    <location>
        <begin position="269"/>
        <end position="302"/>
    </location>
</feature>
<dbReference type="InParanoid" id="A0A1E7FSV6"/>
<dbReference type="InterPro" id="IPR036497">
    <property type="entry name" value="GLTP_sf"/>
</dbReference>
<sequence length="759" mass="85773">MLSIRGSQLTSPSPSSSLTSSNNLLTMKRSQSLDFDSIQQRNANTQKNVLLLEEDCCYKDNKNDAHSEQDHVVIGASRFSREYFFSNICNNNQEMIDGNTRSCCMGDDEEAFSLKDNKNDDTTTAKIITTASTSTTTTNVNVNVNAQFDDTNRWTVGKLSLFILIAFSVIFHMVDGATQMESFEAQDHYDALSADVIRPAFRYHSHIPALHVVVDQRSSSSSSTNTGWFGSVSTVVEQVRDAFQVTIYSHDDNDYDDFNPTRVVLETPRGGAAVAGRTRSSSSSKKSKPKKKSSTSSTTSSKDFILSSPDCFVPLKDIAQLTLKDLSMSFRYAVESTQNGFNSGKFLSGVLPRVKKLVDRLSTTTSVARGKYVQAPITGVVVPPSSGDIDAINFCAAMRVFAEWRVLRQVPPGYKGYAVGIGLGQKDIVQNIAKIEQAIHNYIDHRGVTDDHDDDDDNKEHNTSNGTVDHRNKVLISPTLRDLLQFETDTDLHDNTKLPKLKEKSAAMGLLWVRRQLVYQTAIFKNVLEVPGRFDSSRSAVQDAYDEIYGSLHGWAVQKIFSYSFQAAPEGIEIYKYMNPHRLEEVQQEARSIIMRVPEHKQQRTFGGPLGDLESNNPIERFGRHIGKEWDKIANNVVNEWEKHSVHVINEWDKVTSNISQLFGHKRREVHRQNNDKRRRLILKLDGDEKVDPEQTTMTEETTIARQLEMEDEMEDYINQEMRKDAYDNIKVYLEVAEPLLYDLSRLTDEFNMDDPTKV</sequence>
<feature type="compositionally biased region" description="Basic and acidic residues" evidence="1">
    <location>
        <begin position="458"/>
        <end position="470"/>
    </location>
</feature>
<dbReference type="PANTHER" id="PTHR10219">
    <property type="entry name" value="GLYCOLIPID TRANSFER PROTEIN-RELATED"/>
    <property type="match status" value="1"/>
</dbReference>
<feature type="region of interest" description="Disordered" evidence="1">
    <location>
        <begin position="446"/>
        <end position="470"/>
    </location>
</feature>
<feature type="domain" description="Glycolipid transfer protein" evidence="2">
    <location>
        <begin position="465"/>
        <end position="579"/>
    </location>
</feature>
<protein>
    <recommendedName>
        <fullName evidence="2">Glycolipid transfer protein domain-containing protein</fullName>
    </recommendedName>
</protein>
<evidence type="ECO:0000313" key="4">
    <source>
        <dbReference type="Proteomes" id="UP000095751"/>
    </source>
</evidence>
<dbReference type="EMBL" id="KV784354">
    <property type="protein sequence ID" value="OEU21260.1"/>
    <property type="molecule type" value="Genomic_DNA"/>
</dbReference>
<organism evidence="3 4">
    <name type="scientific">Fragilariopsis cylindrus CCMP1102</name>
    <dbReference type="NCBI Taxonomy" id="635003"/>
    <lineage>
        <taxon>Eukaryota</taxon>
        <taxon>Sar</taxon>
        <taxon>Stramenopiles</taxon>
        <taxon>Ochrophyta</taxon>
        <taxon>Bacillariophyta</taxon>
        <taxon>Bacillariophyceae</taxon>
        <taxon>Bacillariophycidae</taxon>
        <taxon>Bacillariales</taxon>
        <taxon>Bacillariaceae</taxon>
        <taxon>Fragilariopsis</taxon>
    </lineage>
</organism>
<name>A0A1E7FSV6_9STRA</name>
<dbReference type="KEGG" id="fcy:FRACYDRAFT_259848"/>